<sequence length="118" mass="13026">MSLLVDIPKAGFGSTNDGNTSREFFHVPNLSAEITSSYISPESNSRSHIKIMPGNLAESRVTLMFSSDPLLTGMRHVPRKATKPFLKETLEMLPSAESTQSMVDVPDEEGWIIKTKES</sequence>
<reference evidence="1" key="1">
    <citation type="submission" date="2019-08" db="EMBL/GenBank/DDBJ databases">
        <title>The genome of the North American firefly Photinus pyralis.</title>
        <authorList>
            <consortium name="Photinus pyralis genome working group"/>
            <person name="Fallon T.R."/>
            <person name="Sander Lower S.E."/>
            <person name="Weng J.-K."/>
        </authorList>
    </citation>
    <scope>NUCLEOTIDE SEQUENCE</scope>
    <source>
        <strain evidence="1">TRF0915ILg1</strain>
        <tissue evidence="1">Whole body</tissue>
    </source>
</reference>
<dbReference type="AlphaFoldDB" id="A0A8K0CPN7"/>
<evidence type="ECO:0000313" key="2">
    <source>
        <dbReference type="Proteomes" id="UP000801492"/>
    </source>
</evidence>
<name>A0A8K0CPN7_IGNLU</name>
<accession>A0A8K0CPN7</accession>
<proteinExistence type="predicted"/>
<comment type="caution">
    <text evidence="1">The sequence shown here is derived from an EMBL/GenBank/DDBJ whole genome shotgun (WGS) entry which is preliminary data.</text>
</comment>
<dbReference type="OrthoDB" id="6750366at2759"/>
<dbReference type="Proteomes" id="UP000801492">
    <property type="component" value="Unassembled WGS sequence"/>
</dbReference>
<keyword evidence="2" id="KW-1185">Reference proteome</keyword>
<evidence type="ECO:0000313" key="1">
    <source>
        <dbReference type="EMBL" id="KAF2888288.1"/>
    </source>
</evidence>
<dbReference type="EMBL" id="VTPC01078506">
    <property type="protein sequence ID" value="KAF2888288.1"/>
    <property type="molecule type" value="Genomic_DNA"/>
</dbReference>
<organism evidence="1 2">
    <name type="scientific">Ignelater luminosus</name>
    <name type="common">Cucubano</name>
    <name type="synonym">Pyrophorus luminosus</name>
    <dbReference type="NCBI Taxonomy" id="2038154"/>
    <lineage>
        <taxon>Eukaryota</taxon>
        <taxon>Metazoa</taxon>
        <taxon>Ecdysozoa</taxon>
        <taxon>Arthropoda</taxon>
        <taxon>Hexapoda</taxon>
        <taxon>Insecta</taxon>
        <taxon>Pterygota</taxon>
        <taxon>Neoptera</taxon>
        <taxon>Endopterygota</taxon>
        <taxon>Coleoptera</taxon>
        <taxon>Polyphaga</taxon>
        <taxon>Elateriformia</taxon>
        <taxon>Elateroidea</taxon>
        <taxon>Elateridae</taxon>
        <taxon>Agrypninae</taxon>
        <taxon>Pyrophorini</taxon>
        <taxon>Ignelater</taxon>
    </lineage>
</organism>
<protein>
    <submittedName>
        <fullName evidence="1">Uncharacterized protein</fullName>
    </submittedName>
</protein>
<gene>
    <name evidence="1" type="ORF">ILUMI_17885</name>
</gene>